<dbReference type="InterPro" id="IPR001995">
    <property type="entry name" value="Peptidase_A2_cat"/>
</dbReference>
<evidence type="ECO:0000313" key="4">
    <source>
        <dbReference type="EMBL" id="RXN91141.1"/>
    </source>
</evidence>
<feature type="domain" description="Peptidase A2" evidence="3">
    <location>
        <begin position="66"/>
        <end position="151"/>
    </location>
</feature>
<comment type="caution">
    <text evidence="4">The sequence shown here is derived from an EMBL/GenBank/DDBJ whole genome shotgun (WGS) entry which is preliminary data.</text>
</comment>
<reference evidence="4 5" key="1">
    <citation type="journal article" date="2017" name="Int. J. Syst. Evol. Microbiol.">
        <title>Achromobacter aloeverae sp. nov., isolated from the root of Aloe vera (L.) Burm.f.</title>
        <authorList>
            <person name="Kuncharoen N."/>
            <person name="Muramatsu Y."/>
            <person name="Shibata C."/>
            <person name="Kamakura Y."/>
            <person name="Nakagawa Y."/>
            <person name="Tanasupawat S."/>
        </authorList>
    </citation>
    <scope>NUCLEOTIDE SEQUENCE [LARGE SCALE GENOMIC DNA]</scope>
    <source>
        <strain evidence="4 5">AVA-1</strain>
    </source>
</reference>
<dbReference type="OrthoDB" id="8634323at2"/>
<proteinExistence type="predicted"/>
<dbReference type="PROSITE" id="PS00141">
    <property type="entry name" value="ASP_PROTEASE"/>
    <property type="match status" value="1"/>
</dbReference>
<dbReference type="InterPro" id="IPR001969">
    <property type="entry name" value="Aspartic_peptidase_AS"/>
</dbReference>
<name>A0A4Q1HL30_9BURK</name>
<dbReference type="Gene3D" id="2.40.70.10">
    <property type="entry name" value="Acid Proteases"/>
    <property type="match status" value="2"/>
</dbReference>
<keyword evidence="1" id="KW-0378">Hydrolase</keyword>
<dbReference type="GO" id="GO:0004190">
    <property type="term" value="F:aspartic-type endopeptidase activity"/>
    <property type="evidence" value="ECO:0007669"/>
    <property type="project" value="InterPro"/>
</dbReference>
<evidence type="ECO:0000259" key="3">
    <source>
        <dbReference type="PROSITE" id="PS50175"/>
    </source>
</evidence>
<dbReference type="AlphaFoldDB" id="A0A4Q1HL30"/>
<evidence type="ECO:0000256" key="1">
    <source>
        <dbReference type="ARBA" id="ARBA00022801"/>
    </source>
</evidence>
<dbReference type="Proteomes" id="UP000290849">
    <property type="component" value="Unassembled WGS sequence"/>
</dbReference>
<evidence type="ECO:0000256" key="2">
    <source>
        <dbReference type="SAM" id="SignalP"/>
    </source>
</evidence>
<gene>
    <name evidence="4" type="ORF">C7R54_08100</name>
</gene>
<dbReference type="SUPFAM" id="SSF50630">
    <property type="entry name" value="Acid proteases"/>
    <property type="match status" value="1"/>
</dbReference>
<dbReference type="GO" id="GO:0006508">
    <property type="term" value="P:proteolysis"/>
    <property type="evidence" value="ECO:0007669"/>
    <property type="project" value="InterPro"/>
</dbReference>
<dbReference type="EMBL" id="PYAL01000002">
    <property type="protein sequence ID" value="RXN91141.1"/>
    <property type="molecule type" value="Genomic_DNA"/>
</dbReference>
<keyword evidence="5" id="KW-1185">Reference proteome</keyword>
<dbReference type="PROSITE" id="PS50175">
    <property type="entry name" value="ASP_PROT_RETROV"/>
    <property type="match status" value="1"/>
</dbReference>
<sequence length="318" mass="34738">MGTFKATVCLLAFAALALPLHVSATTKTCSAGLTNNPVQFEGALHYDDMQSKRNPTVHVRINGKPAKMMLDSGSNSNSLWDGSLLNEAPSARVEKLDGIAGSAEARTVNATLADDHGHALRQEFYLLTDSALLQDGYAGILSPQAVAGLDAVVIDFEKNCFFTSAPFDIAFDHGLRAGQSTTIRNPHNVIAISVQLDNRIVPVIIDSGAPRTFIQASLVSSNPKGELSPRMMDIFKAEIPGAEHMRLVDLKINGREFKSLPVIPRQTEDARVVANFGYIGMDILKERIVYYDARQQEFRLLTHQELAQHAEEPEARAE</sequence>
<keyword evidence="2" id="KW-0732">Signal</keyword>
<dbReference type="InterPro" id="IPR021109">
    <property type="entry name" value="Peptidase_aspartic_dom_sf"/>
</dbReference>
<protein>
    <recommendedName>
        <fullName evidence="3">Peptidase A2 domain-containing protein</fullName>
    </recommendedName>
</protein>
<organism evidence="4 5">
    <name type="scientific">Achromobacter aloeverae</name>
    <dbReference type="NCBI Taxonomy" id="1750518"/>
    <lineage>
        <taxon>Bacteria</taxon>
        <taxon>Pseudomonadati</taxon>
        <taxon>Pseudomonadota</taxon>
        <taxon>Betaproteobacteria</taxon>
        <taxon>Burkholderiales</taxon>
        <taxon>Alcaligenaceae</taxon>
        <taxon>Achromobacter</taxon>
    </lineage>
</organism>
<feature type="chain" id="PRO_5020286833" description="Peptidase A2 domain-containing protein" evidence="2">
    <location>
        <begin position="25"/>
        <end position="318"/>
    </location>
</feature>
<evidence type="ECO:0000313" key="5">
    <source>
        <dbReference type="Proteomes" id="UP000290849"/>
    </source>
</evidence>
<accession>A0A4Q1HL30</accession>
<feature type="signal peptide" evidence="2">
    <location>
        <begin position="1"/>
        <end position="24"/>
    </location>
</feature>
<dbReference type="RefSeq" id="WP_129149693.1">
    <property type="nucleotide sequence ID" value="NZ_JBHSDO010000013.1"/>
</dbReference>